<keyword evidence="2" id="KW-1185">Reference proteome</keyword>
<dbReference type="OrthoDB" id="7060856at2"/>
<comment type="caution">
    <text evidence="1">The sequence shown here is derived from an EMBL/GenBank/DDBJ whole genome shotgun (WGS) entry which is preliminary data.</text>
</comment>
<evidence type="ECO:0000313" key="1">
    <source>
        <dbReference type="EMBL" id="TVU71304.1"/>
    </source>
</evidence>
<evidence type="ECO:0000313" key="2">
    <source>
        <dbReference type="Proteomes" id="UP000319941"/>
    </source>
</evidence>
<protein>
    <submittedName>
        <fullName evidence="1">Uncharacterized protein</fullName>
    </submittedName>
</protein>
<dbReference type="Proteomes" id="UP000319941">
    <property type="component" value="Unassembled WGS sequence"/>
</dbReference>
<organism evidence="1 2">
    <name type="scientific">Cobetia crustatorum</name>
    <dbReference type="NCBI Taxonomy" id="553385"/>
    <lineage>
        <taxon>Bacteria</taxon>
        <taxon>Pseudomonadati</taxon>
        <taxon>Pseudomonadota</taxon>
        <taxon>Gammaproteobacteria</taxon>
        <taxon>Oceanospirillales</taxon>
        <taxon>Halomonadaceae</taxon>
        <taxon>Cobetia</taxon>
    </lineage>
</organism>
<dbReference type="EMBL" id="VNFH01000004">
    <property type="protein sequence ID" value="TVU71304.1"/>
    <property type="molecule type" value="Genomic_DNA"/>
</dbReference>
<dbReference type="AlphaFoldDB" id="A0A558HQ95"/>
<proteinExistence type="predicted"/>
<accession>A0A558HQ95</accession>
<gene>
    <name evidence="1" type="ORF">FQP86_07230</name>
</gene>
<reference evidence="1 2" key="1">
    <citation type="submission" date="2019-07" db="EMBL/GenBank/DDBJ databases">
        <title>Diversity of Bacteria from Kongsfjorden, Arctic.</title>
        <authorList>
            <person name="Yu Y."/>
        </authorList>
    </citation>
    <scope>NUCLEOTIDE SEQUENCE [LARGE SCALE GENOMIC DNA]</scope>
    <source>
        <strain evidence="1 2">SM1923</strain>
    </source>
</reference>
<name>A0A558HQ95_9GAMM</name>
<dbReference type="Gene3D" id="3.10.560.10">
    <property type="entry name" value="Outer membrane lipoprotein wza domain like"/>
    <property type="match status" value="1"/>
</dbReference>
<sequence>MAWQTPMTILSLRVSGRLMFSHGRTPLAGAGRWPVAGGKPSLRITSASRVTQRCALAVTLAVTSLASLSTVADEIPVASSLPDSVTLSEAVNRHLPELAAPTGIEWPYAFVATQTTRERSRALGERLFFEVRQLAAQARFETQLQRDGLVSWARVLRRSPVAGRQVGRIDPISLWRTPRRDIPLNDNDRLGQCQQDNRIQLWSAIGVRHLEWSSGLTLRQALDGLPDARSNAEHASIITLGGAIFSRGISAWNDQPYTLAPGDRIVVDLPRISAATAWVNHSLPEWLSLQWPGKGCRVVNAISGETQEVEYINSLINVSEPAMPAVENVSGDGTP</sequence>